<dbReference type="Pfam" id="PF04507">
    <property type="entry name" value="DUF576"/>
    <property type="match status" value="1"/>
</dbReference>
<name>A0A1E5HFS6_9ENTE</name>
<dbReference type="STRING" id="1131292.BCR24_00160"/>
<dbReference type="InterPro" id="IPR007595">
    <property type="entry name" value="Csa"/>
</dbReference>
<dbReference type="OrthoDB" id="2189886at2"/>
<accession>A0A1E5HFS6</accession>
<gene>
    <name evidence="2" type="ORF">BCR24_00160</name>
</gene>
<sequence>MKKLYLFLGELIIMSGLTGCETKNKAEIEQSFDKILAIYPTPNLESFYDMEGYRDDEFDNNDKGVWVLHTDMAVSYEIDGDLYSEGAILRLNRNTKKGTGFYFVRKYYKDVKKGVEEKKYPITLDGARIRSIKELDDKKLSEKIKNFQFFVQYGNFKSLNTYENIDKLYNPEVPLYELEYQLTNNDNNVQALRERYEIPTEKSPTLLLKGLGDLEGNSVGYNQLEFTFDKKIDVYFSDSIDFQPLSSEDIINE</sequence>
<evidence type="ECO:0008006" key="4">
    <source>
        <dbReference type="Google" id="ProtNLM"/>
    </source>
</evidence>
<dbReference type="Proteomes" id="UP000094469">
    <property type="component" value="Unassembled WGS sequence"/>
</dbReference>
<dbReference type="RefSeq" id="WP_069638541.1">
    <property type="nucleotide sequence ID" value="NZ_JAFBEZ010000003.1"/>
</dbReference>
<dbReference type="InterPro" id="IPR038641">
    <property type="entry name" value="Csa_sf"/>
</dbReference>
<dbReference type="EMBL" id="MIKC01000001">
    <property type="protein sequence ID" value="OEG23807.1"/>
    <property type="molecule type" value="Genomic_DNA"/>
</dbReference>
<proteinExistence type="inferred from homology"/>
<evidence type="ECO:0000313" key="2">
    <source>
        <dbReference type="EMBL" id="OEG23807.1"/>
    </source>
</evidence>
<organism evidence="2 3">
    <name type="scientific">Enterococcus ureilyticus</name>
    <dbReference type="NCBI Taxonomy" id="1131292"/>
    <lineage>
        <taxon>Bacteria</taxon>
        <taxon>Bacillati</taxon>
        <taxon>Bacillota</taxon>
        <taxon>Bacilli</taxon>
        <taxon>Lactobacillales</taxon>
        <taxon>Enterococcaceae</taxon>
        <taxon>Enterococcus</taxon>
    </lineage>
</organism>
<protein>
    <recommendedName>
        <fullName evidence="4">Tandem-type lipoprotein</fullName>
    </recommendedName>
</protein>
<keyword evidence="3" id="KW-1185">Reference proteome</keyword>
<comment type="similarity">
    <text evidence="1">Belongs to the staphylococcal tandem lipoprotein family.</text>
</comment>
<dbReference type="AlphaFoldDB" id="A0A1E5HFS6"/>
<comment type="caution">
    <text evidence="2">The sequence shown here is derived from an EMBL/GenBank/DDBJ whole genome shotgun (WGS) entry which is preliminary data.</text>
</comment>
<evidence type="ECO:0000256" key="1">
    <source>
        <dbReference type="ARBA" id="ARBA00009715"/>
    </source>
</evidence>
<evidence type="ECO:0000313" key="3">
    <source>
        <dbReference type="Proteomes" id="UP000094469"/>
    </source>
</evidence>
<dbReference type="NCBIfam" id="TIGR01742">
    <property type="entry name" value="SA_tandem_lipo"/>
    <property type="match status" value="1"/>
</dbReference>
<dbReference type="Gene3D" id="2.50.20.40">
    <property type="match status" value="1"/>
</dbReference>
<reference evidence="3" key="1">
    <citation type="submission" date="2016-09" db="EMBL/GenBank/DDBJ databases">
        <authorList>
            <person name="Gulvik C.A."/>
        </authorList>
    </citation>
    <scope>NUCLEOTIDE SEQUENCE [LARGE SCALE GENOMIC DNA]</scope>
    <source>
        <strain evidence="3">LMG 26676</strain>
    </source>
</reference>